<dbReference type="InterPro" id="IPR010105">
    <property type="entry name" value="TonB_sidphr_rcpt"/>
</dbReference>
<keyword evidence="8" id="KW-0675">Receptor</keyword>
<keyword evidence="5 10" id="KW-0812">Transmembrane</keyword>
<keyword evidence="7 10" id="KW-0472">Membrane</keyword>
<evidence type="ECO:0000256" key="5">
    <source>
        <dbReference type="ARBA" id="ARBA00022692"/>
    </source>
</evidence>
<sequence length="728" mass="79718">MRLRSLRPARLRPIAGAARPVCGHVAVADRGMAGGWPFALILLLPIAAQAAVRAQDATGQAAEQATELDAVQVHAEPKRNLTRALGERTLLDTPFSIANADSALLEERQVAGLGQAFFGTASISPVGNSYGMWASLLEVRGLALDWSNSYKINGMPFYAFGVEQPLEAFEQVQLLKGASGFMYGFGAPGGIVNYVTKQPTDTRLLSVDMGYRSDSLFSAHVDAGGRFGDGDRFGYRLNASSERGDTYFGSRLDRQALAGAFAARLSETLTLSAELIYQRRYIQRPMPYIAVSYLRGAKLLRGAIDGDTGLAADAAFGNTRSAYAASGLRWQFAPDWQLRVDYSALRTGQRFNQEYFYLSDQDGDYVDNTFTGHNLNRFDVVQALLQGRFATGSWEHQLVAGLSWQQQQVWAARSSNWIASGTGNLYRPQRLQWTPADSDGVYRSSDYLQRAAFVSDTIAFTPRWSVLLGLRYTDYLQRSFDSDGTRSSRYAQSSATPTAALLFKPRADSTLYASYVESLEQGNVVGSNYANHDAVLPPLKSKQLELGGKIERDAWSAAAAAFRVQRGATYVTADNTFVQDGEIRYRGLELEGQLHPTEGWTVAASALLMDADYARSSAALAGKRPGGFARRAATLSLEHTLARLPALSLHVDLRATGPKRLLPGSPLVAPGYLLSNLGASYRTSWRLHPLTLRAEIDNLFDRRYWMGSSYTIQPGASRTLALNAKLDF</sequence>
<comment type="subcellular location">
    <subcellularLocation>
        <location evidence="1 10">Cell outer membrane</location>
        <topology evidence="1 10">Multi-pass membrane protein</topology>
    </subcellularLocation>
</comment>
<dbReference type="GO" id="GO:0015344">
    <property type="term" value="F:siderophore uptake transmembrane transporter activity"/>
    <property type="evidence" value="ECO:0007669"/>
    <property type="project" value="TreeGrafter"/>
</dbReference>
<dbReference type="SUPFAM" id="SSF56935">
    <property type="entry name" value="Porins"/>
    <property type="match status" value="1"/>
</dbReference>
<evidence type="ECO:0000256" key="2">
    <source>
        <dbReference type="ARBA" id="ARBA00009810"/>
    </source>
</evidence>
<dbReference type="Gene3D" id="2.170.130.10">
    <property type="entry name" value="TonB-dependent receptor, plug domain"/>
    <property type="match status" value="1"/>
</dbReference>
<gene>
    <name evidence="14" type="ORF">XhyaCFBP1156_09270</name>
</gene>
<dbReference type="PANTHER" id="PTHR32552">
    <property type="entry name" value="FERRICHROME IRON RECEPTOR-RELATED"/>
    <property type="match status" value="1"/>
</dbReference>
<evidence type="ECO:0000259" key="12">
    <source>
        <dbReference type="Pfam" id="PF00593"/>
    </source>
</evidence>
<evidence type="ECO:0000259" key="13">
    <source>
        <dbReference type="Pfam" id="PF07715"/>
    </source>
</evidence>
<comment type="caution">
    <text evidence="14">The sequence shown here is derived from an EMBL/GenBank/DDBJ whole genome shotgun (WGS) entry which is preliminary data.</text>
</comment>
<feature type="domain" description="TonB-dependent receptor plug" evidence="13">
    <location>
        <begin position="90"/>
        <end position="191"/>
    </location>
</feature>
<evidence type="ECO:0000256" key="4">
    <source>
        <dbReference type="ARBA" id="ARBA00022452"/>
    </source>
</evidence>
<evidence type="ECO:0000256" key="3">
    <source>
        <dbReference type="ARBA" id="ARBA00022448"/>
    </source>
</evidence>
<keyword evidence="3 10" id="KW-0813">Transport</keyword>
<protein>
    <recommendedName>
        <fullName evidence="16">TonB-dependent siderophore receptor</fullName>
    </recommendedName>
</protein>
<dbReference type="InterPro" id="IPR000531">
    <property type="entry name" value="Beta-barrel_TonB"/>
</dbReference>
<dbReference type="GO" id="GO:0015891">
    <property type="term" value="P:siderophore transport"/>
    <property type="evidence" value="ECO:0007669"/>
    <property type="project" value="InterPro"/>
</dbReference>
<evidence type="ECO:0000256" key="8">
    <source>
        <dbReference type="ARBA" id="ARBA00023170"/>
    </source>
</evidence>
<dbReference type="InterPro" id="IPR039426">
    <property type="entry name" value="TonB-dep_rcpt-like"/>
</dbReference>
<accession>A0A2S7EXR0</accession>
<evidence type="ECO:0008006" key="16">
    <source>
        <dbReference type="Google" id="ProtNLM"/>
    </source>
</evidence>
<comment type="similarity">
    <text evidence="2 10 11">Belongs to the TonB-dependent receptor family.</text>
</comment>
<reference evidence="15" key="1">
    <citation type="submission" date="2016-08" db="EMBL/GenBank/DDBJ databases">
        <authorList>
            <person name="Merda D."/>
            <person name="Briand M."/>
            <person name="Taghouti G."/>
            <person name="Carrere S."/>
            <person name="Gouzy J."/>
            <person name="Portier P."/>
            <person name="Jacques M.-A."/>
            <person name="Fischer-Le Saux M."/>
        </authorList>
    </citation>
    <scope>NUCLEOTIDE SEQUENCE [LARGE SCALE GENOMIC DNA]</scope>
    <source>
        <strain evidence="15">CFBP1156</strain>
    </source>
</reference>
<dbReference type="Pfam" id="PF00593">
    <property type="entry name" value="TonB_dep_Rec_b-barrel"/>
    <property type="match status" value="1"/>
</dbReference>
<evidence type="ECO:0000313" key="14">
    <source>
        <dbReference type="EMBL" id="PPU97944.1"/>
    </source>
</evidence>
<evidence type="ECO:0000313" key="15">
    <source>
        <dbReference type="Proteomes" id="UP000238261"/>
    </source>
</evidence>
<evidence type="ECO:0000256" key="7">
    <source>
        <dbReference type="ARBA" id="ARBA00023136"/>
    </source>
</evidence>
<dbReference type="CDD" id="cd01347">
    <property type="entry name" value="ligand_gated_channel"/>
    <property type="match status" value="1"/>
</dbReference>
<dbReference type="Gene3D" id="2.40.170.20">
    <property type="entry name" value="TonB-dependent receptor, beta-barrel domain"/>
    <property type="match status" value="1"/>
</dbReference>
<dbReference type="Proteomes" id="UP000238261">
    <property type="component" value="Unassembled WGS sequence"/>
</dbReference>
<evidence type="ECO:0000256" key="6">
    <source>
        <dbReference type="ARBA" id="ARBA00023077"/>
    </source>
</evidence>
<evidence type="ECO:0000256" key="9">
    <source>
        <dbReference type="ARBA" id="ARBA00023237"/>
    </source>
</evidence>
<dbReference type="InterPro" id="IPR036942">
    <property type="entry name" value="Beta-barrel_TonB_sf"/>
</dbReference>
<evidence type="ECO:0000256" key="10">
    <source>
        <dbReference type="PROSITE-ProRule" id="PRU01360"/>
    </source>
</evidence>
<keyword evidence="9 10" id="KW-0998">Cell outer membrane</keyword>
<feature type="domain" description="TonB-dependent receptor-like beta-barrel" evidence="12">
    <location>
        <begin position="302"/>
        <end position="699"/>
    </location>
</feature>
<dbReference type="AlphaFoldDB" id="A0A2S7EXR0"/>
<organism evidence="14 15">
    <name type="scientific">Xanthomonas hyacinthi</name>
    <dbReference type="NCBI Taxonomy" id="56455"/>
    <lineage>
        <taxon>Bacteria</taxon>
        <taxon>Pseudomonadati</taxon>
        <taxon>Pseudomonadota</taxon>
        <taxon>Gammaproteobacteria</taxon>
        <taxon>Lysobacterales</taxon>
        <taxon>Lysobacteraceae</taxon>
        <taxon>Xanthomonas</taxon>
    </lineage>
</organism>
<dbReference type="NCBIfam" id="TIGR01783">
    <property type="entry name" value="TonB-siderophor"/>
    <property type="match status" value="1"/>
</dbReference>
<dbReference type="InterPro" id="IPR037066">
    <property type="entry name" value="Plug_dom_sf"/>
</dbReference>
<proteinExistence type="inferred from homology"/>
<dbReference type="Pfam" id="PF07715">
    <property type="entry name" value="Plug"/>
    <property type="match status" value="1"/>
</dbReference>
<evidence type="ECO:0000256" key="11">
    <source>
        <dbReference type="RuleBase" id="RU003357"/>
    </source>
</evidence>
<keyword evidence="4 10" id="KW-1134">Transmembrane beta strand</keyword>
<keyword evidence="15" id="KW-1185">Reference proteome</keyword>
<dbReference type="GO" id="GO:0009279">
    <property type="term" value="C:cell outer membrane"/>
    <property type="evidence" value="ECO:0007669"/>
    <property type="project" value="UniProtKB-SubCell"/>
</dbReference>
<dbReference type="PROSITE" id="PS52016">
    <property type="entry name" value="TONB_DEPENDENT_REC_3"/>
    <property type="match status" value="1"/>
</dbReference>
<name>A0A2S7EXR0_9XANT</name>
<dbReference type="EMBL" id="MDEG01000006">
    <property type="protein sequence ID" value="PPU97944.1"/>
    <property type="molecule type" value="Genomic_DNA"/>
</dbReference>
<keyword evidence="6 11" id="KW-0798">TonB box</keyword>
<dbReference type="GO" id="GO:0038023">
    <property type="term" value="F:signaling receptor activity"/>
    <property type="evidence" value="ECO:0007669"/>
    <property type="project" value="InterPro"/>
</dbReference>
<evidence type="ECO:0000256" key="1">
    <source>
        <dbReference type="ARBA" id="ARBA00004571"/>
    </source>
</evidence>
<dbReference type="InterPro" id="IPR012910">
    <property type="entry name" value="Plug_dom"/>
</dbReference>
<dbReference type="PANTHER" id="PTHR32552:SF82">
    <property type="entry name" value="FCUA PROTEIN"/>
    <property type="match status" value="1"/>
</dbReference>